<proteinExistence type="predicted"/>
<evidence type="ECO:0000313" key="6">
    <source>
        <dbReference type="Proteomes" id="UP000189703"/>
    </source>
</evidence>
<dbReference type="PROSITE" id="PS50128">
    <property type="entry name" value="SURP"/>
    <property type="match status" value="1"/>
</dbReference>
<keyword evidence="2" id="KW-0863">Zinc-finger</keyword>
<dbReference type="PANTHER" id="PTHR36886">
    <property type="entry name" value="PROTEIN FRIGIDA-ESSENTIAL 1"/>
    <property type="match status" value="1"/>
</dbReference>
<feature type="compositionally biased region" description="Basic and acidic residues" evidence="3">
    <location>
        <begin position="711"/>
        <end position="736"/>
    </location>
</feature>
<sequence length="1774" mass="193949">MYGQENYAPQFRPGPATNPQFQQGPAPPPYQQSLPALPPTVIQQGHLAPPPHVVQPGPPPVYGSPALAPPIQQGRSQPPLLQQVSSMQVPPPATVNIGQSFLHPPSSVHGSSPMMPTSSTAPQSSQYSSTLTSTNMHHVPPPVPPPIGPSLTGTSHLEMVRGPILPRVLPPPPSQGQMLYRTPIHPPLAGNSQGPQNIQLLRPPPPSSFVPVTPAPFASFGHSPIEDAHPPSMPPPPPPPPPSSPPPLPPSPPPSSSPPNHSVRTNNVQCSDKCIDSSVGPVDYYVDKTMCPSQTTDDMLTLDSHLNGKGATGATMESVAEDGLSSEEQITLDLPTPPPKPENEEVVRRIEVLCQFIAKNGHHFEEMARKNESGNPDFAFLFGGDSGSEAAIAHEYFQWVKRKLHLESRSCNESEQCDSSFRHSECESSMRAIDEGASHSPADSDMDMEDDVNQSDKEQEFGNMNEGLNGEPISLYDVTPVVKEQLHAPQCSIECPTARASVLDEEQKEHDSSASGRPSTKHHGIGMDSDGAAKCTPDTSLQKSASTVLEMCPTRASPATSGIGHKEVPGLLIKGGSPFRLIQDYASDDSPDDDDNGPCLEDVSPVRVSPSATMDAKSLHNDAETNLDTAGVSGNVSVTTMEFTSVNESVVVSPVSMPVGILDVSPEPLKVSEAILIVSSPPDVTPVIDELSISKHGKQTSSDQAVPPEPFKQKDALHDDRADIDPQEGKLHKEDTQQASTPLKVDEFGRLVREGASDSDSDGSRYDGRRKRGRSRSRSRSPPGRRRRRRSRSPWRRREKRSRSRSWSPKKQRSRSRSPAFRRMTEFGGEKMRRDRGQVPECFDFLRGRCYRGASCRYLHHDSAIGDGPRHHRTRQQHLEISLDSRRGEVIDVQAKTSIYDHDDVTGQESQSFRDSSVLSTGASKEEGFNGKTETVSESDCIQLMTSNEIGQLETLTGAVGQSESSEEVKVQEQQVQRGQVELSAQQPVETLEPLKVDNFTKEYSTDAEIQNLPLDVSEVKPSMEESSMPQTPKTSISVSAALPVLEDVANNSQQNSSSLIPHPLPAPSSTSLPCQLPMDELQPNMTSTQPYPNPTSMSQPCPPEDFAPQYLAPKEFQPPSSLDGEHQLPPFNLPPPPPLPQDLNTVGASFQSQTAPPVESFPPYQAAIHDPHSHLPPPPRAPWTSLPGPPSYVNESTPSLAIQTPAFRPVLFQQNSPRPRNDFPSQALTRPYPHEENTQLHPRIFPPIGDPHRPPLHTEDFRSKPLPVDGLQDQPLRGPIFGREERYIHSAISEASQFHPPPQPEYHLHARPQLRQVHHVVQPVRDDVPSYRVLQNQRFSSQFPVQGSQLVSFPAENLPPRPFSRDEFGALSTGNLSYSEHRQPSYGLQPSVTDAFSSQLGAPGKVDPSISRYSSFLDSSRLSCLSEVGGSRISKPSHYNPFASTFEQSVGSSKFSSNFVRDIDTNYTRKYDFPYGLSHVSMDGQHISDLGSRQTTSSPDSNRLAGQILPRSGSSLPAPLGELNDRVRSRGVSAEVFPGTQTPLIRESTTDQYDPLFDSIEPSSSSIKKLDHLQERDSTTNVVKPLPSIVNDSEAMLRLSSSHKLPTAEEDTKLKKDSASTAAKSPENDEFGETAMDAEVGVVENESPEPGDGKNWSPGNPNDQANPGTGEIEIDQVQTSGKSKKSKDSRSMRLFKIALANFVKEVLKPSWRQGNMSKEAFKTIVKKTVDKVSGAMKSHQIPKSQAKIDRYVESSQRKLTKLVMGYVDKYVKV</sequence>
<feature type="compositionally biased region" description="Basic and acidic residues" evidence="3">
    <location>
        <begin position="744"/>
        <end position="767"/>
    </location>
</feature>
<feature type="region of interest" description="Disordered" evidence="3">
    <location>
        <begin position="1213"/>
        <end position="1233"/>
    </location>
</feature>
<dbReference type="RefSeq" id="XP_010258015.1">
    <property type="nucleotide sequence ID" value="XM_010259713.2"/>
</dbReference>
<keyword evidence="1" id="KW-0507">mRNA processing</keyword>
<feature type="compositionally biased region" description="Pro residues" evidence="3">
    <location>
        <begin position="1132"/>
        <end position="1141"/>
    </location>
</feature>
<evidence type="ECO:0000313" key="10">
    <source>
        <dbReference type="RefSeq" id="XP_010258017.1"/>
    </source>
</evidence>
<feature type="region of interest" description="Disordered" evidence="3">
    <location>
        <begin position="695"/>
        <end position="832"/>
    </location>
</feature>
<feature type="region of interest" description="Disordered" evidence="3">
    <location>
        <begin position="1"/>
        <end position="134"/>
    </location>
</feature>
<evidence type="ECO:0000313" key="9">
    <source>
        <dbReference type="RefSeq" id="XP_010258016.1"/>
    </source>
</evidence>
<feature type="compositionally biased region" description="Acidic residues" evidence="3">
    <location>
        <begin position="444"/>
        <end position="453"/>
    </location>
</feature>
<feature type="region of interest" description="Disordered" evidence="3">
    <location>
        <begin position="502"/>
        <end position="539"/>
    </location>
</feature>
<feature type="compositionally biased region" description="Polar residues" evidence="3">
    <location>
        <begin position="73"/>
        <end position="88"/>
    </location>
</feature>
<feature type="compositionally biased region" description="Basic and acidic residues" evidence="3">
    <location>
        <begin position="428"/>
        <end position="437"/>
    </location>
</feature>
<feature type="compositionally biased region" description="Polar residues" evidence="3">
    <location>
        <begin position="1084"/>
        <end position="1100"/>
    </location>
</feature>
<keyword evidence="6" id="KW-1185">Reference proteome</keyword>
<feature type="compositionally biased region" description="Polar residues" evidence="3">
    <location>
        <begin position="907"/>
        <end position="923"/>
    </location>
</feature>
<dbReference type="InterPro" id="IPR052650">
    <property type="entry name" value="Zinc_finger_CCCH"/>
</dbReference>
<dbReference type="InterPro" id="IPR000571">
    <property type="entry name" value="Znf_CCCH"/>
</dbReference>
<dbReference type="RefSeq" id="XP_010258014.1">
    <property type="nucleotide sequence ID" value="XM_010259712.2"/>
</dbReference>
<evidence type="ECO:0000313" key="7">
    <source>
        <dbReference type="RefSeq" id="XP_010258014.1"/>
    </source>
</evidence>
<dbReference type="SMART" id="SM00648">
    <property type="entry name" value="SWAP"/>
    <property type="match status" value="1"/>
</dbReference>
<dbReference type="PROSITE" id="PS50103">
    <property type="entry name" value="ZF_C3H1"/>
    <property type="match status" value="1"/>
</dbReference>
<feature type="compositionally biased region" description="Basic and acidic residues" evidence="3">
    <location>
        <begin position="823"/>
        <end position="832"/>
    </location>
</feature>
<dbReference type="GO" id="GO:0008270">
    <property type="term" value="F:zinc ion binding"/>
    <property type="evidence" value="ECO:0007669"/>
    <property type="project" value="UniProtKB-KW"/>
</dbReference>
<dbReference type="GO" id="GO:0003723">
    <property type="term" value="F:RNA binding"/>
    <property type="evidence" value="ECO:0007669"/>
    <property type="project" value="InterPro"/>
</dbReference>
<feature type="compositionally biased region" description="Acidic residues" evidence="3">
    <location>
        <begin position="586"/>
        <end position="596"/>
    </location>
</feature>
<name>A0A1U8A026_NELNU</name>
<feature type="compositionally biased region" description="Pro residues" evidence="3">
    <location>
        <begin position="231"/>
        <end position="257"/>
    </location>
</feature>
<keyword evidence="2" id="KW-0479">Metal-binding</keyword>
<dbReference type="GeneID" id="104597922"/>
<keyword evidence="2" id="KW-0862">Zinc</keyword>
<feature type="compositionally biased region" description="Basic and acidic residues" evidence="3">
    <location>
        <begin position="1607"/>
        <end position="1619"/>
    </location>
</feature>
<dbReference type="STRING" id="4432.A0A1U8A026"/>
<evidence type="ECO:0000259" key="5">
    <source>
        <dbReference type="PROSITE" id="PS50128"/>
    </source>
</evidence>
<dbReference type="SUPFAM" id="SSF109905">
    <property type="entry name" value="Surp module (SWAP domain)"/>
    <property type="match status" value="1"/>
</dbReference>
<dbReference type="OrthoDB" id="21470at2759"/>
<dbReference type="KEGG" id="nnu:104597922"/>
<feature type="region of interest" description="Disordered" evidence="3">
    <location>
        <begin position="171"/>
        <end position="269"/>
    </location>
</feature>
<feature type="region of interest" description="Disordered" evidence="3">
    <location>
        <begin position="582"/>
        <end position="611"/>
    </location>
</feature>
<feature type="compositionally biased region" description="Basic residues" evidence="3">
    <location>
        <begin position="768"/>
        <end position="816"/>
    </location>
</feature>
<feature type="region of interest" description="Disordered" evidence="3">
    <location>
        <begin position="1601"/>
        <end position="1690"/>
    </location>
</feature>
<feature type="compositionally biased region" description="Polar residues" evidence="3">
    <location>
        <begin position="190"/>
        <end position="199"/>
    </location>
</feature>
<feature type="compositionally biased region" description="Pro residues" evidence="3">
    <location>
        <begin position="48"/>
        <end position="62"/>
    </location>
</feature>
<feature type="region of interest" description="Disordered" evidence="3">
    <location>
        <begin position="1053"/>
        <end position="1198"/>
    </location>
</feature>
<feature type="compositionally biased region" description="Polar residues" evidence="3">
    <location>
        <begin position="1213"/>
        <end position="1229"/>
    </location>
</feature>
<feature type="domain" description="C3H1-type" evidence="4">
    <location>
        <begin position="836"/>
        <end position="863"/>
    </location>
</feature>
<organism evidence="6 10">
    <name type="scientific">Nelumbo nucifera</name>
    <name type="common">Sacred lotus</name>
    <dbReference type="NCBI Taxonomy" id="4432"/>
    <lineage>
        <taxon>Eukaryota</taxon>
        <taxon>Viridiplantae</taxon>
        <taxon>Streptophyta</taxon>
        <taxon>Embryophyta</taxon>
        <taxon>Tracheophyta</taxon>
        <taxon>Spermatophyta</taxon>
        <taxon>Magnoliopsida</taxon>
        <taxon>Proteales</taxon>
        <taxon>Nelumbonaceae</taxon>
        <taxon>Nelumbo</taxon>
    </lineage>
</organism>
<feature type="region of interest" description="Disordered" evidence="3">
    <location>
        <begin position="904"/>
        <end position="936"/>
    </location>
</feature>
<feature type="compositionally biased region" description="Low complexity" evidence="3">
    <location>
        <begin position="111"/>
        <end position="134"/>
    </location>
</feature>
<dbReference type="eggNOG" id="ENOG502QU3F">
    <property type="taxonomic scope" value="Eukaryota"/>
</dbReference>
<feature type="compositionally biased region" description="Polar residues" evidence="3">
    <location>
        <begin position="1492"/>
        <end position="1502"/>
    </location>
</feature>
<reference evidence="7 8" key="1">
    <citation type="submission" date="2025-04" db="UniProtKB">
        <authorList>
            <consortium name="RefSeq"/>
        </authorList>
    </citation>
    <scope>IDENTIFICATION</scope>
</reference>
<dbReference type="RefSeq" id="XP_010258017.1">
    <property type="nucleotide sequence ID" value="XM_010259715.2"/>
</dbReference>
<evidence type="ECO:0000313" key="11">
    <source>
        <dbReference type="RefSeq" id="XP_010258018.1"/>
    </source>
</evidence>
<dbReference type="InterPro" id="IPR035967">
    <property type="entry name" value="SWAP/Surp_sf"/>
</dbReference>
<dbReference type="Pfam" id="PF01805">
    <property type="entry name" value="Surp"/>
    <property type="match status" value="1"/>
</dbReference>
<evidence type="ECO:0000256" key="1">
    <source>
        <dbReference type="ARBA" id="ARBA00022664"/>
    </source>
</evidence>
<evidence type="ECO:0000313" key="8">
    <source>
        <dbReference type="RefSeq" id="XP_010258015.1"/>
    </source>
</evidence>
<dbReference type="Gene3D" id="1.10.10.790">
    <property type="entry name" value="Surp module"/>
    <property type="match status" value="1"/>
</dbReference>
<dbReference type="PANTHER" id="PTHR36886:SF7">
    <property type="entry name" value="EXPRESSED PROTEIN"/>
    <property type="match status" value="1"/>
</dbReference>
<dbReference type="OMA" id="YQQAPPH"/>
<feature type="region of interest" description="Disordered" evidence="3">
    <location>
        <begin position="1488"/>
        <end position="1519"/>
    </location>
</feature>
<feature type="zinc finger region" description="C3H1-type" evidence="2">
    <location>
        <begin position="836"/>
        <end position="863"/>
    </location>
</feature>
<dbReference type="RefSeq" id="XP_010258016.1">
    <property type="nucleotide sequence ID" value="XM_010259714.2"/>
</dbReference>
<accession>A0A1U8A026</accession>
<feature type="compositionally biased region" description="Polar residues" evidence="3">
    <location>
        <begin position="260"/>
        <end position="269"/>
    </location>
</feature>
<dbReference type="Proteomes" id="UP000189703">
    <property type="component" value="Unplaced"/>
</dbReference>
<dbReference type="Gene3D" id="3.30.1370.210">
    <property type="match status" value="1"/>
</dbReference>
<gene>
    <name evidence="7 8 9 10 11" type="primary">LOC104597922</name>
</gene>
<feature type="domain" description="SURP motif" evidence="5">
    <location>
        <begin position="349"/>
        <end position="397"/>
    </location>
</feature>
<evidence type="ECO:0000259" key="4">
    <source>
        <dbReference type="PROSITE" id="PS50103"/>
    </source>
</evidence>
<evidence type="ECO:0000256" key="3">
    <source>
        <dbReference type="SAM" id="MobiDB-lite"/>
    </source>
</evidence>
<feature type="compositionally biased region" description="Polar residues" evidence="3">
    <location>
        <begin position="1658"/>
        <end position="1668"/>
    </location>
</feature>
<protein>
    <submittedName>
        <fullName evidence="7 8">Serine/arginine repetitive matrix protein 2-like</fullName>
    </submittedName>
</protein>
<dbReference type="InterPro" id="IPR000061">
    <property type="entry name" value="Surp"/>
</dbReference>
<dbReference type="GO" id="GO:0006397">
    <property type="term" value="P:mRNA processing"/>
    <property type="evidence" value="ECO:0007669"/>
    <property type="project" value="UniProtKB-KW"/>
</dbReference>
<evidence type="ECO:0000256" key="2">
    <source>
        <dbReference type="PROSITE-ProRule" id="PRU00723"/>
    </source>
</evidence>
<feature type="compositionally biased region" description="Polar residues" evidence="3">
    <location>
        <begin position="1143"/>
        <end position="1156"/>
    </location>
</feature>
<feature type="region of interest" description="Disordered" evidence="3">
    <location>
        <begin position="428"/>
        <end position="470"/>
    </location>
</feature>
<dbReference type="RefSeq" id="XP_010258018.1">
    <property type="nucleotide sequence ID" value="XM_010259716.2"/>
</dbReference>